<gene>
    <name evidence="2" type="ORF">niasHS_009060</name>
</gene>
<feature type="transmembrane region" description="Helical" evidence="1">
    <location>
        <begin position="141"/>
        <end position="164"/>
    </location>
</feature>
<dbReference type="AlphaFoldDB" id="A0ABD2JEF3"/>
<keyword evidence="3" id="KW-1185">Reference proteome</keyword>
<keyword evidence="1" id="KW-1133">Transmembrane helix</keyword>
<feature type="transmembrane region" description="Helical" evidence="1">
    <location>
        <begin position="44"/>
        <end position="68"/>
    </location>
</feature>
<dbReference type="PANTHER" id="PTHR23021:SF11">
    <property type="entry name" value="SERPENTINE RECEPTOR, CLASS T"/>
    <property type="match status" value="1"/>
</dbReference>
<keyword evidence="1" id="KW-0472">Membrane</keyword>
<evidence type="ECO:0000313" key="2">
    <source>
        <dbReference type="EMBL" id="KAL3088994.1"/>
    </source>
</evidence>
<feature type="transmembrane region" description="Helical" evidence="1">
    <location>
        <begin position="12"/>
        <end position="38"/>
    </location>
</feature>
<sequence>MNNNPCLKLMFLIGILDMLCLFISALETGILGIIGAVYCDYPLLIYTTGSLALFFWFAETCAEMLLAINRCMELLRPQLAHSIFSGNKLLCLFALPICYGFAGAMFTKPFLFSGLYFSWVFNPYVGSTDDFGKIYYNPMDYVHNFIVLFGLSSVYLLFSAILSWQNYMMS</sequence>
<dbReference type="Pfam" id="PF10321">
    <property type="entry name" value="7TM_GPCR_Srt"/>
    <property type="match status" value="1"/>
</dbReference>
<evidence type="ECO:0000256" key="1">
    <source>
        <dbReference type="SAM" id="Phobius"/>
    </source>
</evidence>
<reference evidence="2 3" key="1">
    <citation type="submission" date="2024-10" db="EMBL/GenBank/DDBJ databases">
        <authorList>
            <person name="Kim D."/>
        </authorList>
    </citation>
    <scope>NUCLEOTIDE SEQUENCE [LARGE SCALE GENOMIC DNA]</scope>
    <source>
        <strain evidence="2">Taebaek</strain>
    </source>
</reference>
<feature type="transmembrane region" description="Helical" evidence="1">
    <location>
        <begin position="89"/>
        <end position="121"/>
    </location>
</feature>
<dbReference type="InterPro" id="IPR019425">
    <property type="entry name" value="7TM_GPCR_serpentine_rcpt_Srt"/>
</dbReference>
<dbReference type="SUPFAM" id="SSF81321">
    <property type="entry name" value="Family A G protein-coupled receptor-like"/>
    <property type="match status" value="1"/>
</dbReference>
<proteinExistence type="predicted"/>
<dbReference type="Proteomes" id="UP001620645">
    <property type="component" value="Unassembled WGS sequence"/>
</dbReference>
<dbReference type="EMBL" id="JBICCN010000150">
    <property type="protein sequence ID" value="KAL3088994.1"/>
    <property type="molecule type" value="Genomic_DNA"/>
</dbReference>
<name>A0ABD2JEF3_HETSC</name>
<dbReference type="PANTHER" id="PTHR23021">
    <property type="entry name" value="SERPENTINE RECEPTOR, CLASS T"/>
    <property type="match status" value="1"/>
</dbReference>
<comment type="caution">
    <text evidence="2">The sequence shown here is derived from an EMBL/GenBank/DDBJ whole genome shotgun (WGS) entry which is preliminary data.</text>
</comment>
<keyword evidence="1" id="KW-0812">Transmembrane</keyword>
<protein>
    <submittedName>
        <fullName evidence="2">Uncharacterized protein</fullName>
    </submittedName>
</protein>
<evidence type="ECO:0000313" key="3">
    <source>
        <dbReference type="Proteomes" id="UP001620645"/>
    </source>
</evidence>
<organism evidence="2 3">
    <name type="scientific">Heterodera schachtii</name>
    <name type="common">Sugarbeet cyst nematode worm</name>
    <name type="synonym">Tylenchus schachtii</name>
    <dbReference type="NCBI Taxonomy" id="97005"/>
    <lineage>
        <taxon>Eukaryota</taxon>
        <taxon>Metazoa</taxon>
        <taxon>Ecdysozoa</taxon>
        <taxon>Nematoda</taxon>
        <taxon>Chromadorea</taxon>
        <taxon>Rhabditida</taxon>
        <taxon>Tylenchina</taxon>
        <taxon>Tylenchomorpha</taxon>
        <taxon>Tylenchoidea</taxon>
        <taxon>Heteroderidae</taxon>
        <taxon>Heteroderinae</taxon>
        <taxon>Heterodera</taxon>
    </lineage>
</organism>
<accession>A0ABD2JEF3</accession>